<evidence type="ECO:0008006" key="3">
    <source>
        <dbReference type="Google" id="ProtNLM"/>
    </source>
</evidence>
<evidence type="ECO:0000313" key="2">
    <source>
        <dbReference type="Proteomes" id="UP001218034"/>
    </source>
</evidence>
<dbReference type="EMBL" id="CP104395">
    <property type="protein sequence ID" value="WEL19990.1"/>
    <property type="molecule type" value="Genomic_DNA"/>
</dbReference>
<reference evidence="1 2" key="1">
    <citation type="submission" date="2022-09" db="EMBL/GenBank/DDBJ databases">
        <title>Xylan utilization by haloarchaea-nanohaloarchaea associations.</title>
        <authorList>
            <person name="Yakimov M."/>
        </authorList>
    </citation>
    <scope>NUCLEOTIDE SEQUENCE [LARGE SCALE GENOMIC DNA]</scope>
    <source>
        <strain evidence="1 2">SVXNc</strain>
    </source>
</reference>
<sequence>MDDLCGYCGQKKATESCEVCGSNVCSNCKLEYGCKVCGGGTKSFWMKKEG</sequence>
<dbReference type="Proteomes" id="UP001218034">
    <property type="component" value="Chromosome"/>
</dbReference>
<proteinExistence type="predicted"/>
<dbReference type="GeneID" id="90590436"/>
<protein>
    <recommendedName>
        <fullName evidence="3">B box-type domain-containing protein</fullName>
    </recommendedName>
</protein>
<name>A0ABY8CHJ7_9ARCH</name>
<dbReference type="RefSeq" id="WP_347721819.1">
    <property type="nucleotide sequence ID" value="NZ_CP104395.1"/>
</dbReference>
<accession>A0ABY8CHJ7</accession>
<gene>
    <name evidence="1" type="ORF">SVXNc_0998</name>
</gene>
<evidence type="ECO:0000313" key="1">
    <source>
        <dbReference type="EMBL" id="WEL19990.1"/>
    </source>
</evidence>
<keyword evidence="2" id="KW-1185">Reference proteome</keyword>
<organism evidence="1 2">
    <name type="scientific">Candidatus Nanohalococcus occultus</name>
    <dbReference type="NCBI Taxonomy" id="2978047"/>
    <lineage>
        <taxon>Archaea</taxon>
        <taxon>Candidatus Nanohalarchaeota</taxon>
        <taxon>Candidatus Nanohalarchaeota incertae sedis</taxon>
        <taxon>Candidatus Nanohalococcus</taxon>
    </lineage>
</organism>